<evidence type="ECO:0000256" key="1">
    <source>
        <dbReference type="ARBA" id="ARBA00003306"/>
    </source>
</evidence>
<feature type="domain" description="Calcitonin peptide-like" evidence="12">
    <location>
        <begin position="210"/>
        <end position="247"/>
    </location>
</feature>
<evidence type="ECO:0000313" key="13">
    <source>
        <dbReference type="EMBL" id="RXN09482.1"/>
    </source>
</evidence>
<dbReference type="InterPro" id="IPR018360">
    <property type="entry name" value="Calcitonin_CS"/>
</dbReference>
<evidence type="ECO:0000256" key="3">
    <source>
        <dbReference type="ARBA" id="ARBA00009222"/>
    </source>
</evidence>
<evidence type="ECO:0000256" key="6">
    <source>
        <dbReference type="ARBA" id="ARBA00022702"/>
    </source>
</evidence>
<dbReference type="STRING" id="84645.A0A498LNW8"/>
<gene>
    <name evidence="14" type="ORF">ROHU_008392</name>
    <name evidence="13" type="ORF">ROHU_035252</name>
</gene>
<keyword evidence="6" id="KW-0372">Hormone</keyword>
<dbReference type="InterPro" id="IPR021118">
    <property type="entry name" value="Calcitonin"/>
</dbReference>
<protein>
    <submittedName>
        <fullName evidence="13">Calcitonin gene-related peptide 2 isoform X1</fullName>
    </submittedName>
</protein>
<dbReference type="GO" id="GO:0005615">
    <property type="term" value="C:extracellular space"/>
    <property type="evidence" value="ECO:0007669"/>
    <property type="project" value="TreeGrafter"/>
</dbReference>
<evidence type="ECO:0000256" key="8">
    <source>
        <dbReference type="ARBA" id="ARBA00022815"/>
    </source>
</evidence>
<sequence>MGGQDGTRGLGLLKGHSKVHGGSKRPRSRRWNQRLRIRIRRKTEDEEESEELLRIPVESVEQERDRTRESPVLEELGHYRIKPDLAEYKERLGVGIEMELISRMDRGVFHSSERMENDERTPVGRYSQSTMFMSKISAFLVAYAAVVCQMYSSNAAPARPASESLTDRLALMDYDARRLLSAIVKNVVQMTAEDLEPTSDDSSQGRFLSKRCSNLSTCVLGKLSQELHKLQTFPQTDVGAGTPGKKRSLLEGNQFTSYEETFNAI</sequence>
<dbReference type="InterPro" id="IPR001693">
    <property type="entry name" value="Calcitonin_peptide-like"/>
</dbReference>
<comment type="caution">
    <text evidence="13">The sequence shown here is derived from an EMBL/GenBank/DDBJ whole genome shotgun (WGS) entry which is preliminary data.</text>
</comment>
<feature type="disulfide bond" evidence="10">
    <location>
        <begin position="212"/>
        <end position="218"/>
    </location>
</feature>
<keyword evidence="8" id="KW-0027">Amidation</keyword>
<evidence type="ECO:0000259" key="12">
    <source>
        <dbReference type="SMART" id="SM00113"/>
    </source>
</evidence>
<evidence type="ECO:0000256" key="4">
    <source>
        <dbReference type="ARBA" id="ARBA00022525"/>
    </source>
</evidence>
<dbReference type="EMBL" id="QBIY01013280">
    <property type="protein sequence ID" value="RXN09482.1"/>
    <property type="molecule type" value="Genomic_DNA"/>
</dbReference>
<evidence type="ECO:0000313" key="15">
    <source>
        <dbReference type="Proteomes" id="UP000290572"/>
    </source>
</evidence>
<evidence type="ECO:0000256" key="10">
    <source>
        <dbReference type="PIRSR" id="PIRSR621116-50"/>
    </source>
</evidence>
<feature type="region of interest" description="Disordered" evidence="11">
    <location>
        <begin position="1"/>
        <end position="32"/>
    </location>
</feature>
<dbReference type="EMBL" id="QBIY01012792">
    <property type="protein sequence ID" value="RXN16384.1"/>
    <property type="molecule type" value="Genomic_DNA"/>
</dbReference>
<feature type="compositionally biased region" description="Basic residues" evidence="11">
    <location>
        <begin position="15"/>
        <end position="32"/>
    </location>
</feature>
<evidence type="ECO:0000256" key="2">
    <source>
        <dbReference type="ARBA" id="ARBA00004613"/>
    </source>
</evidence>
<dbReference type="PANTHER" id="PTHR10505">
    <property type="entry name" value="CALCITONIN-RELATED"/>
    <property type="match status" value="1"/>
</dbReference>
<dbReference type="GO" id="GO:0005179">
    <property type="term" value="F:hormone activity"/>
    <property type="evidence" value="ECO:0007669"/>
    <property type="project" value="UniProtKB-KW"/>
</dbReference>
<evidence type="ECO:0000256" key="9">
    <source>
        <dbReference type="ARBA" id="ARBA00023157"/>
    </source>
</evidence>
<dbReference type="GO" id="GO:0031716">
    <property type="term" value="F:calcitonin receptor binding"/>
    <property type="evidence" value="ECO:0007669"/>
    <property type="project" value="TreeGrafter"/>
</dbReference>
<dbReference type="SMART" id="SM00113">
    <property type="entry name" value="CALCITONIN"/>
    <property type="match status" value="1"/>
</dbReference>
<dbReference type="PROSITE" id="PS00258">
    <property type="entry name" value="CALCITONIN"/>
    <property type="match status" value="1"/>
</dbReference>
<keyword evidence="4" id="KW-0964">Secreted</keyword>
<evidence type="ECO:0000256" key="5">
    <source>
        <dbReference type="ARBA" id="ARBA00022685"/>
    </source>
</evidence>
<evidence type="ECO:0000313" key="14">
    <source>
        <dbReference type="EMBL" id="RXN16384.1"/>
    </source>
</evidence>
<evidence type="ECO:0000256" key="11">
    <source>
        <dbReference type="SAM" id="MobiDB-lite"/>
    </source>
</evidence>
<comment type="similarity">
    <text evidence="3">Belongs to the calcitonin family.</text>
</comment>
<keyword evidence="7" id="KW-0732">Signal</keyword>
<evidence type="ECO:0000256" key="7">
    <source>
        <dbReference type="ARBA" id="ARBA00022729"/>
    </source>
</evidence>
<keyword evidence="9 10" id="KW-1015">Disulfide bond</keyword>
<comment type="function">
    <text evidence="1">Causes a rapid but short-lived drop in the level of calcium and phosphate in blood by promoting the incorporation of those ions in the bones.</text>
</comment>
<dbReference type="PRINTS" id="PR00270">
    <property type="entry name" value="CALCITONINA"/>
</dbReference>
<dbReference type="InterPro" id="IPR021117">
    <property type="entry name" value="Calcitonin-like"/>
</dbReference>
<dbReference type="Pfam" id="PF00214">
    <property type="entry name" value="Calc_CGRP_IAPP"/>
    <property type="match status" value="1"/>
</dbReference>
<dbReference type="AlphaFoldDB" id="A0A498LNW8"/>
<name>A0A498LNW8_LABRO</name>
<organism evidence="13 15">
    <name type="scientific">Labeo rohita</name>
    <name type="common">Indian major carp</name>
    <name type="synonym">Cyprinus rohita</name>
    <dbReference type="NCBI Taxonomy" id="84645"/>
    <lineage>
        <taxon>Eukaryota</taxon>
        <taxon>Metazoa</taxon>
        <taxon>Chordata</taxon>
        <taxon>Craniata</taxon>
        <taxon>Vertebrata</taxon>
        <taxon>Euteleostomi</taxon>
        <taxon>Actinopterygii</taxon>
        <taxon>Neopterygii</taxon>
        <taxon>Teleostei</taxon>
        <taxon>Ostariophysi</taxon>
        <taxon>Cypriniformes</taxon>
        <taxon>Cyprinidae</taxon>
        <taxon>Labeoninae</taxon>
        <taxon>Labeonini</taxon>
        <taxon>Labeo</taxon>
    </lineage>
</organism>
<accession>A0A498LNW8</accession>
<keyword evidence="5" id="KW-0165">Cleavage on pair of basic residues</keyword>
<dbReference type="PANTHER" id="PTHR10505:SF16">
    <property type="entry name" value="CALCITONIN"/>
    <property type="match status" value="1"/>
</dbReference>
<reference evidence="13 15" key="1">
    <citation type="submission" date="2018-03" db="EMBL/GenBank/DDBJ databases">
        <title>Draft genome sequence of Rohu Carp (Labeo rohita).</title>
        <authorList>
            <person name="Das P."/>
            <person name="Kushwaha B."/>
            <person name="Joshi C.G."/>
            <person name="Kumar D."/>
            <person name="Nagpure N.S."/>
            <person name="Sahoo L."/>
            <person name="Das S.P."/>
            <person name="Bit A."/>
            <person name="Patnaik S."/>
            <person name="Meher P.K."/>
            <person name="Jayasankar P."/>
            <person name="Koringa P.G."/>
            <person name="Patel N.V."/>
            <person name="Hinsu A.T."/>
            <person name="Kumar R."/>
            <person name="Pandey M."/>
            <person name="Agarwal S."/>
            <person name="Srivastava S."/>
            <person name="Singh M."/>
            <person name="Iquebal M.A."/>
            <person name="Jaiswal S."/>
            <person name="Angadi U.B."/>
            <person name="Kumar N."/>
            <person name="Raza M."/>
            <person name="Shah T.M."/>
            <person name="Rai A."/>
            <person name="Jena J.K."/>
        </authorList>
    </citation>
    <scope>NUCLEOTIDE SEQUENCE [LARGE SCALE GENOMIC DNA]</scope>
    <source>
        <strain evidence="13">DASCIFA01</strain>
        <tissue evidence="13">Testis</tissue>
    </source>
</reference>
<comment type="subcellular location">
    <subcellularLocation>
        <location evidence="2">Secreted</location>
    </subcellularLocation>
</comment>
<proteinExistence type="inferred from homology"/>
<keyword evidence="15" id="KW-1185">Reference proteome</keyword>
<dbReference type="Proteomes" id="UP000290572">
    <property type="component" value="Unassembled WGS sequence"/>
</dbReference>
<dbReference type="InterPro" id="IPR021116">
    <property type="entry name" value="Calcitonin/adrenomedullin"/>
</dbReference>